<dbReference type="Gene3D" id="3.10.105.10">
    <property type="entry name" value="Dipeptide-binding Protein, Domain 3"/>
    <property type="match status" value="1"/>
</dbReference>
<evidence type="ECO:0000313" key="3">
    <source>
        <dbReference type="Proteomes" id="UP001500013"/>
    </source>
</evidence>
<reference evidence="2 3" key="1">
    <citation type="journal article" date="2019" name="Int. J. Syst. Evol. Microbiol.">
        <title>The Global Catalogue of Microorganisms (GCM) 10K type strain sequencing project: providing services to taxonomists for standard genome sequencing and annotation.</title>
        <authorList>
            <consortium name="The Broad Institute Genomics Platform"/>
            <consortium name="The Broad Institute Genome Sequencing Center for Infectious Disease"/>
            <person name="Wu L."/>
            <person name="Ma J."/>
        </authorList>
    </citation>
    <scope>NUCLEOTIDE SEQUENCE [LARGE SCALE GENOMIC DNA]</scope>
    <source>
        <strain evidence="2 3">JCM 15628</strain>
    </source>
</reference>
<protein>
    <submittedName>
        <fullName evidence="2">ABC transporter substrate-binding protein</fullName>
    </submittedName>
</protein>
<evidence type="ECO:0000259" key="1">
    <source>
        <dbReference type="Pfam" id="PF00496"/>
    </source>
</evidence>
<dbReference type="PANTHER" id="PTHR30290:SF83">
    <property type="entry name" value="ABC TRANSPORTER SUBSTRATE-BINDING PROTEIN"/>
    <property type="match status" value="1"/>
</dbReference>
<dbReference type="Gene3D" id="3.40.190.10">
    <property type="entry name" value="Periplasmic binding protein-like II"/>
    <property type="match status" value="1"/>
</dbReference>
<dbReference type="PIRSF" id="PIRSF002741">
    <property type="entry name" value="MppA"/>
    <property type="match status" value="1"/>
</dbReference>
<dbReference type="InterPro" id="IPR030678">
    <property type="entry name" value="Peptide/Ni-bd"/>
</dbReference>
<dbReference type="RefSeq" id="WP_344057727.1">
    <property type="nucleotide sequence ID" value="NZ_BAAAPU010000003.1"/>
</dbReference>
<gene>
    <name evidence="2" type="ORF">GCM10009817_03010</name>
</gene>
<dbReference type="EMBL" id="BAAAPU010000003">
    <property type="protein sequence ID" value="GAA1966574.1"/>
    <property type="molecule type" value="Genomic_DNA"/>
</dbReference>
<proteinExistence type="predicted"/>
<sequence length="609" mass="64655">MPVVGRDAGQVVGQVVGRVSGRDIARGLRRSLTAAVGAALLAAGAAACTSQAPASDSQVAGTAPSPAAAQPQRGGTLQVLVSGSVATWDPQQMYVGPEAFFAQRTFARGLTAYGTGTHQRDVQADLATDTGTAADGARTWSFTLRPGVTWQDGSPVTCEDVRHGVARTFDRRTHVNGTNYASYLLDIPTAVTPEGVEKPVYAGPGDAAHQADFDRAVSCAGRTVTFRLRDPEPDFPHIVALPEFAPRKASADTKTDKASYAVMSSGPYRLQGAWVPGQGGTFVRNEHWDRSTDPIRQAYPDTIQVTSGLGDATVIQRLLNQQDDDAYAVSWVQASPTLRNQAGTALQARLTFPYTGNVDYLAVNMRSKVMANPAVRKALALSTNRATYATATGGEGAGTPTWSLLSPAVDPQSIDVPPGSRVEGDPEAARRVLEQAGVQLPVRLRVVYARSVLGDKAYASLAAGWQRAGFQVELTGVAPEEYYETIEKPTSVDSYDLFRGAWTPDWPSAGSVLPALFDPRINLDSSGPGQDVGYFSDDAVNALFDKADTTADARARQAVWRQADQAIRDRGGYIALSATKALYLHGSGITSYEDHQVGGIVDLATVAVR</sequence>
<dbReference type="InterPro" id="IPR000914">
    <property type="entry name" value="SBP_5_dom"/>
</dbReference>
<dbReference type="Proteomes" id="UP001500013">
    <property type="component" value="Unassembled WGS sequence"/>
</dbReference>
<dbReference type="CDD" id="cd08506">
    <property type="entry name" value="PBP2_clavulanate_OppA2"/>
    <property type="match status" value="1"/>
</dbReference>
<dbReference type="SUPFAM" id="SSF53850">
    <property type="entry name" value="Periplasmic binding protein-like II"/>
    <property type="match status" value="1"/>
</dbReference>
<name>A0ABN2RBH8_9MICO</name>
<feature type="domain" description="Solute-binding protein family 5" evidence="1">
    <location>
        <begin position="122"/>
        <end position="519"/>
    </location>
</feature>
<organism evidence="2 3">
    <name type="scientific">Terrabacter lapilli</name>
    <dbReference type="NCBI Taxonomy" id="436231"/>
    <lineage>
        <taxon>Bacteria</taxon>
        <taxon>Bacillati</taxon>
        <taxon>Actinomycetota</taxon>
        <taxon>Actinomycetes</taxon>
        <taxon>Micrococcales</taxon>
        <taxon>Intrasporangiaceae</taxon>
        <taxon>Terrabacter</taxon>
    </lineage>
</organism>
<evidence type="ECO:0000313" key="2">
    <source>
        <dbReference type="EMBL" id="GAA1966574.1"/>
    </source>
</evidence>
<keyword evidence="3" id="KW-1185">Reference proteome</keyword>
<dbReference type="InterPro" id="IPR039424">
    <property type="entry name" value="SBP_5"/>
</dbReference>
<dbReference type="PANTHER" id="PTHR30290">
    <property type="entry name" value="PERIPLASMIC BINDING COMPONENT OF ABC TRANSPORTER"/>
    <property type="match status" value="1"/>
</dbReference>
<accession>A0ABN2RBH8</accession>
<dbReference type="Pfam" id="PF00496">
    <property type="entry name" value="SBP_bac_5"/>
    <property type="match status" value="1"/>
</dbReference>
<comment type="caution">
    <text evidence="2">The sequence shown here is derived from an EMBL/GenBank/DDBJ whole genome shotgun (WGS) entry which is preliminary data.</text>
</comment>